<keyword evidence="7" id="KW-0430">Lectin</keyword>
<comment type="caution">
    <text evidence="17">The sequence shown here is derived from an EMBL/GenBank/DDBJ whole genome shotgun (WGS) entry which is preliminary data.</text>
</comment>
<comment type="subunit">
    <text evidence="3">Oligomeric complex of 4 set of homotrimers.</text>
</comment>
<keyword evidence="18" id="KW-1185">Reference proteome</keyword>
<evidence type="ECO:0000256" key="1">
    <source>
        <dbReference type="ARBA" id="ARBA00004613"/>
    </source>
</evidence>
<evidence type="ECO:0000256" key="15">
    <source>
        <dbReference type="SAM" id="SignalP"/>
    </source>
</evidence>
<keyword evidence="12" id="KW-1015">Disulfide bond</keyword>
<dbReference type="InterPro" id="IPR001304">
    <property type="entry name" value="C-type_lectin-like"/>
</dbReference>
<name>A0AA40HN68_CNENI</name>
<evidence type="ECO:0000256" key="2">
    <source>
        <dbReference type="ARBA" id="ARBA00007899"/>
    </source>
</evidence>
<evidence type="ECO:0000256" key="9">
    <source>
        <dbReference type="ARBA" id="ARBA00022837"/>
    </source>
</evidence>
<dbReference type="Proteomes" id="UP001177744">
    <property type="component" value="Unassembled WGS sequence"/>
</dbReference>
<evidence type="ECO:0000256" key="7">
    <source>
        <dbReference type="ARBA" id="ARBA00022734"/>
    </source>
</evidence>
<evidence type="ECO:0000256" key="10">
    <source>
        <dbReference type="ARBA" id="ARBA00022859"/>
    </source>
</evidence>
<keyword evidence="5" id="KW-0399">Innate immunity</keyword>
<dbReference type="EMBL" id="JAULJE010000016">
    <property type="protein sequence ID" value="KAK1333815.1"/>
    <property type="molecule type" value="Genomic_DNA"/>
</dbReference>
<dbReference type="InterPro" id="IPR016186">
    <property type="entry name" value="C-type_lectin-like/link_sf"/>
</dbReference>
<dbReference type="CDD" id="cd03591">
    <property type="entry name" value="CLECT_collectin_like"/>
    <property type="match status" value="1"/>
</dbReference>
<keyword evidence="11" id="KW-0176">Collagen</keyword>
<comment type="subcellular location">
    <subcellularLocation>
        <location evidence="1">Secreted</location>
    </subcellularLocation>
</comment>
<dbReference type="Pfam" id="PF09006">
    <property type="entry name" value="Surfac_D-trimer"/>
    <property type="match status" value="1"/>
</dbReference>
<dbReference type="InterPro" id="IPR051077">
    <property type="entry name" value="Ca-dependent_lectin"/>
</dbReference>
<dbReference type="GO" id="GO:0045087">
    <property type="term" value="P:innate immune response"/>
    <property type="evidence" value="ECO:0007669"/>
    <property type="project" value="UniProtKB-KW"/>
</dbReference>
<proteinExistence type="inferred from homology"/>
<keyword evidence="6 15" id="KW-0732">Signal</keyword>
<dbReference type="Pfam" id="PF00059">
    <property type="entry name" value="Lectin_C"/>
    <property type="match status" value="1"/>
</dbReference>
<evidence type="ECO:0000256" key="14">
    <source>
        <dbReference type="SAM" id="MobiDB-lite"/>
    </source>
</evidence>
<dbReference type="InterPro" id="IPR008160">
    <property type="entry name" value="Collagen"/>
</dbReference>
<dbReference type="PANTHER" id="PTHR24024:SF15">
    <property type="entry name" value="PULMONARY SURFACTANT-ASSOCIATED PROTEIN D"/>
    <property type="match status" value="1"/>
</dbReference>
<evidence type="ECO:0000256" key="6">
    <source>
        <dbReference type="ARBA" id="ARBA00022729"/>
    </source>
</evidence>
<evidence type="ECO:0000256" key="4">
    <source>
        <dbReference type="ARBA" id="ARBA00022525"/>
    </source>
</evidence>
<dbReference type="AlphaFoldDB" id="A0AA40HN68"/>
<dbReference type="Pfam" id="PF01391">
    <property type="entry name" value="Collagen"/>
    <property type="match status" value="2"/>
</dbReference>
<dbReference type="InterPro" id="IPR018378">
    <property type="entry name" value="C-type_lectin_CS"/>
</dbReference>
<evidence type="ECO:0000256" key="12">
    <source>
        <dbReference type="ARBA" id="ARBA00023157"/>
    </source>
</evidence>
<evidence type="ECO:0000256" key="5">
    <source>
        <dbReference type="ARBA" id="ARBA00022588"/>
    </source>
</evidence>
<keyword evidence="4" id="KW-0964">Secreted</keyword>
<comment type="similarity">
    <text evidence="2">Belongs to the SFTPD family.</text>
</comment>
<evidence type="ECO:0000256" key="13">
    <source>
        <dbReference type="ARBA" id="ARBA00023278"/>
    </source>
</evidence>
<evidence type="ECO:0000256" key="8">
    <source>
        <dbReference type="ARBA" id="ARBA00022737"/>
    </source>
</evidence>
<sequence length="443" mass="44777">MLLLLFVLVLLTQPPRSRGAEVTTLSQKHLVDACTLVMCGPVENGLPGRDGRDGREGPRGEKGDPGPPGATGPMGMPGPVGPGGPKGDNGSAGEPGPKGDSGPRGLRGPAGPPGPAGREGPSGMRGDIGPQGAPGPKGQPGPKGEVGAPGVQGPAGPRGPPGLKGEQGAPGERGAPGNAGEAGPAGPPGLQGTPGARGLPGLKGDRGAPGERGAKGESGLPGPAQGTVCSQQSPREPEGSRASCVSGFGFLGPSSFPCPRKASPFPWDPDSEPIPGCEGLVFTGPLSPADIAALRQQVEALQGQVGRLQGDFLQYKKVELFPNGRGVGQKVFKTAGFEKPFQEAQQVCAQAGGQLPSPRSAAENEALQQLVEVENKGAAFLSMTDSETEGTFTYPGGEPLVYSNWAPGEPNNNGGNEDCVEIFTNGKWNDKSCGEKRLVICEF</sequence>
<evidence type="ECO:0000313" key="18">
    <source>
        <dbReference type="Proteomes" id="UP001177744"/>
    </source>
</evidence>
<feature type="signal peptide" evidence="15">
    <location>
        <begin position="1"/>
        <end position="19"/>
    </location>
</feature>
<evidence type="ECO:0000256" key="3">
    <source>
        <dbReference type="ARBA" id="ARBA00011267"/>
    </source>
</evidence>
<dbReference type="PROSITE" id="PS50041">
    <property type="entry name" value="C_TYPE_LECTIN_2"/>
    <property type="match status" value="1"/>
</dbReference>
<feature type="compositionally biased region" description="Basic and acidic residues" evidence="14">
    <location>
        <begin position="203"/>
        <end position="215"/>
    </location>
</feature>
<evidence type="ECO:0000256" key="11">
    <source>
        <dbReference type="ARBA" id="ARBA00023119"/>
    </source>
</evidence>
<dbReference type="Gene3D" id="1.20.5.360">
    <property type="entry name" value="SFTPD helical domain"/>
    <property type="match status" value="1"/>
</dbReference>
<dbReference type="GO" id="GO:0005771">
    <property type="term" value="C:multivesicular body"/>
    <property type="evidence" value="ECO:0007669"/>
    <property type="project" value="TreeGrafter"/>
</dbReference>
<feature type="compositionally biased region" description="Low complexity" evidence="14">
    <location>
        <begin position="130"/>
        <end position="155"/>
    </location>
</feature>
<dbReference type="GO" id="GO:0030246">
    <property type="term" value="F:carbohydrate binding"/>
    <property type="evidence" value="ECO:0007669"/>
    <property type="project" value="UniProtKB-KW"/>
</dbReference>
<dbReference type="InterPro" id="IPR015097">
    <property type="entry name" value="Surfac_D-trimer"/>
</dbReference>
<feature type="compositionally biased region" description="Basic and acidic residues" evidence="14">
    <location>
        <begin position="49"/>
        <end position="64"/>
    </location>
</feature>
<dbReference type="SUPFAM" id="SSF56436">
    <property type="entry name" value="C-type lectin-like"/>
    <property type="match status" value="1"/>
</dbReference>
<reference evidence="17" key="1">
    <citation type="submission" date="2023-06" db="EMBL/GenBank/DDBJ databases">
        <title>Reference genome for the Northern bat (Eptesicus nilssonii), a most northern bat species.</title>
        <authorList>
            <person name="Laine V.N."/>
            <person name="Pulliainen A.T."/>
            <person name="Lilley T.M."/>
        </authorList>
    </citation>
    <scope>NUCLEOTIDE SEQUENCE</scope>
    <source>
        <strain evidence="17">BLF_Eptnil</strain>
        <tissue evidence="17">Kidney</tissue>
    </source>
</reference>
<dbReference type="PANTHER" id="PTHR24024">
    <property type="entry name" value="PULMONARY SURFACTANT-ASSOCIATED PROTEIN A"/>
    <property type="match status" value="1"/>
</dbReference>
<feature type="compositionally biased region" description="Low complexity" evidence="14">
    <location>
        <begin position="169"/>
        <end position="196"/>
    </location>
</feature>
<feature type="domain" description="C-type lectin" evidence="16">
    <location>
        <begin position="327"/>
        <end position="442"/>
    </location>
</feature>
<dbReference type="FunFam" id="3.10.100.10:FF:000045">
    <property type="entry name" value="Pulmonary surfactant-associated protein D"/>
    <property type="match status" value="1"/>
</dbReference>
<dbReference type="GO" id="GO:0005615">
    <property type="term" value="C:extracellular space"/>
    <property type="evidence" value="ECO:0007669"/>
    <property type="project" value="TreeGrafter"/>
</dbReference>
<dbReference type="SMART" id="SM00034">
    <property type="entry name" value="CLECT"/>
    <property type="match status" value="1"/>
</dbReference>
<dbReference type="PROSITE" id="PS00615">
    <property type="entry name" value="C_TYPE_LECTIN_1"/>
    <property type="match status" value="1"/>
</dbReference>
<feature type="chain" id="PRO_5041433770" description="C-type lectin domain-containing protein" evidence="15">
    <location>
        <begin position="20"/>
        <end position="443"/>
    </location>
</feature>
<gene>
    <name evidence="17" type="ORF">QTO34_006203</name>
</gene>
<dbReference type="FunFam" id="1.20.5.360:FF:000001">
    <property type="entry name" value="Pulmonary surfactant-associated protein D"/>
    <property type="match status" value="1"/>
</dbReference>
<keyword evidence="10" id="KW-0391">Immunity</keyword>
<dbReference type="InterPro" id="IPR033990">
    <property type="entry name" value="Collectin_CTLD"/>
</dbReference>
<keyword evidence="8" id="KW-0677">Repeat</keyword>
<dbReference type="SUPFAM" id="SSF57944">
    <property type="entry name" value="Triple coiled coil domain of C-type lectins"/>
    <property type="match status" value="1"/>
</dbReference>
<dbReference type="GO" id="GO:0005581">
    <property type="term" value="C:collagen trimer"/>
    <property type="evidence" value="ECO:0007669"/>
    <property type="project" value="UniProtKB-KW"/>
</dbReference>
<protein>
    <recommendedName>
        <fullName evidence="16">C-type lectin domain-containing protein</fullName>
    </recommendedName>
</protein>
<dbReference type="InterPro" id="IPR016187">
    <property type="entry name" value="CTDL_fold"/>
</dbReference>
<keyword evidence="13" id="KW-0379">Hydroxylation</keyword>
<evidence type="ECO:0000259" key="16">
    <source>
        <dbReference type="PROSITE" id="PS50041"/>
    </source>
</evidence>
<evidence type="ECO:0000313" key="17">
    <source>
        <dbReference type="EMBL" id="KAK1333815.1"/>
    </source>
</evidence>
<organism evidence="17 18">
    <name type="scientific">Cnephaeus nilssonii</name>
    <name type="common">Northern bat</name>
    <name type="synonym">Eptesicus nilssonii</name>
    <dbReference type="NCBI Taxonomy" id="3371016"/>
    <lineage>
        <taxon>Eukaryota</taxon>
        <taxon>Metazoa</taxon>
        <taxon>Chordata</taxon>
        <taxon>Craniata</taxon>
        <taxon>Vertebrata</taxon>
        <taxon>Euteleostomi</taxon>
        <taxon>Mammalia</taxon>
        <taxon>Eutheria</taxon>
        <taxon>Laurasiatheria</taxon>
        <taxon>Chiroptera</taxon>
        <taxon>Yangochiroptera</taxon>
        <taxon>Vespertilionidae</taxon>
        <taxon>Cnephaeus</taxon>
    </lineage>
</organism>
<keyword evidence="9" id="KW-0106">Calcium</keyword>
<accession>A0AA40HN68</accession>
<dbReference type="Gene3D" id="3.10.100.10">
    <property type="entry name" value="Mannose-Binding Protein A, subunit A"/>
    <property type="match status" value="1"/>
</dbReference>
<feature type="region of interest" description="Disordered" evidence="14">
    <location>
        <begin position="40"/>
        <end position="243"/>
    </location>
</feature>